<dbReference type="OrthoDB" id="8887021at2"/>
<gene>
    <name evidence="2" type="ORF">EIB74_01300</name>
</gene>
<name>A0A3G8YCP8_9FLAO</name>
<dbReference type="AlphaFoldDB" id="A0A3G8YCP8"/>
<evidence type="ECO:0000313" key="3">
    <source>
        <dbReference type="Proteomes" id="UP000281810"/>
    </source>
</evidence>
<evidence type="ECO:0000256" key="1">
    <source>
        <dbReference type="SAM" id="MobiDB-lite"/>
    </source>
</evidence>
<dbReference type="Gene3D" id="3.30.460.10">
    <property type="entry name" value="Beta Polymerase, domain 2"/>
    <property type="match status" value="1"/>
</dbReference>
<organism evidence="2 3">
    <name type="scientific">Epilithonimonas vandammei</name>
    <dbReference type="NCBI Taxonomy" id="2487072"/>
    <lineage>
        <taxon>Bacteria</taxon>
        <taxon>Pseudomonadati</taxon>
        <taxon>Bacteroidota</taxon>
        <taxon>Flavobacteriia</taxon>
        <taxon>Flavobacteriales</taxon>
        <taxon>Weeksellaceae</taxon>
        <taxon>Chryseobacterium group</taxon>
        <taxon>Epilithonimonas</taxon>
    </lineage>
</organism>
<protein>
    <submittedName>
        <fullName evidence="2">Nucleotidyltransferase</fullName>
    </submittedName>
</protein>
<sequence>MKIDSYFNDFLSNIRLTSSQKADLITGHTTLRRRLLADDDLKDIIISTFLQGSYRRSTAIRPLNGKRADVDVIIVTNLDRESITPEDAIEKFIPFVKKHYDGKYQLQGRSIGIELSYVDLDIVITSAPSEVDKAALQSISVLSTLMLEDFAPTYEWRLSKGWSEPDLQKANVYLSEAVKSEAEWKTSPLWIPDREAEQWDQTHPLEQIRWTRDKNKNTNKHFVNVVKALKWWRTLQLTNLKYPKGYPIEHMIGDCCPDGISSVAEGVSKTLEGIVDTYYMDYLMDRTPILSDRGVPEHDVWKRVSVEDFKSFYDSVKEYSNIAKEALEAESLKEQVNKWRQIFGDKFPPYDDDDDDASGKNSITPSGGFTPRKESSDVESGRFA</sequence>
<accession>A0A3G8YCP8</accession>
<keyword evidence="3" id="KW-1185">Reference proteome</keyword>
<proteinExistence type="predicted"/>
<dbReference type="GO" id="GO:0016740">
    <property type="term" value="F:transferase activity"/>
    <property type="evidence" value="ECO:0007669"/>
    <property type="project" value="UniProtKB-KW"/>
</dbReference>
<feature type="region of interest" description="Disordered" evidence="1">
    <location>
        <begin position="344"/>
        <end position="384"/>
    </location>
</feature>
<dbReference type="EMBL" id="CP034161">
    <property type="protein sequence ID" value="AZI38676.1"/>
    <property type="molecule type" value="Genomic_DNA"/>
</dbReference>
<feature type="compositionally biased region" description="Basic and acidic residues" evidence="1">
    <location>
        <begin position="371"/>
        <end position="384"/>
    </location>
</feature>
<dbReference type="Pfam" id="PF18144">
    <property type="entry name" value="SMODS"/>
    <property type="match status" value="1"/>
</dbReference>
<dbReference type="Proteomes" id="UP000281810">
    <property type="component" value="Chromosome"/>
</dbReference>
<evidence type="ECO:0000313" key="2">
    <source>
        <dbReference type="EMBL" id="AZI38676.1"/>
    </source>
</evidence>
<keyword evidence="2" id="KW-0808">Transferase</keyword>
<dbReference type="SUPFAM" id="SSF81301">
    <property type="entry name" value="Nucleotidyltransferase"/>
    <property type="match status" value="1"/>
</dbReference>
<reference evidence="3" key="1">
    <citation type="submission" date="2018-11" db="EMBL/GenBank/DDBJ databases">
        <title>Proposal to divide the Flavobacteriaceae and reorganize its genera based on Amino Acid Identity values calculated from whole genome sequences.</title>
        <authorList>
            <person name="Nicholson A.C."/>
            <person name="Gulvik C.A."/>
            <person name="Whitney A.M."/>
            <person name="Humrighouse B.W."/>
            <person name="Bell M."/>
            <person name="Holmes B."/>
            <person name="Steigerwalt A.B."/>
            <person name="Villarma A."/>
            <person name="Sheth M."/>
            <person name="Batra D."/>
            <person name="Pryor J."/>
            <person name="Bernardet J.-F."/>
            <person name="Hugo C."/>
            <person name="Kampfer P."/>
            <person name="Newman J.D."/>
            <person name="McQuiston J.R."/>
        </authorList>
    </citation>
    <scope>NUCLEOTIDE SEQUENCE [LARGE SCALE GENOMIC DNA]</scope>
    <source>
        <strain evidence="3">F5649</strain>
    </source>
</reference>
<dbReference type="RefSeq" id="WP_124801011.1">
    <property type="nucleotide sequence ID" value="NZ_CP034161.1"/>
</dbReference>
<dbReference type="InterPro" id="IPR043519">
    <property type="entry name" value="NT_sf"/>
</dbReference>